<proteinExistence type="predicted"/>
<feature type="compositionally biased region" description="Acidic residues" evidence="1">
    <location>
        <begin position="372"/>
        <end position="388"/>
    </location>
</feature>
<dbReference type="EMBL" id="JALLBG020000095">
    <property type="protein sequence ID" value="KAL3765547.1"/>
    <property type="molecule type" value="Genomic_DNA"/>
</dbReference>
<name>A0ABD3MTJ0_9STRA</name>
<feature type="compositionally biased region" description="Polar residues" evidence="1">
    <location>
        <begin position="81"/>
        <end position="90"/>
    </location>
</feature>
<feature type="compositionally biased region" description="Acidic residues" evidence="1">
    <location>
        <begin position="232"/>
        <end position="251"/>
    </location>
</feature>
<keyword evidence="3" id="KW-1185">Reference proteome</keyword>
<feature type="compositionally biased region" description="Gly residues" evidence="1">
    <location>
        <begin position="460"/>
        <end position="470"/>
    </location>
</feature>
<evidence type="ECO:0000256" key="1">
    <source>
        <dbReference type="SAM" id="MobiDB-lite"/>
    </source>
</evidence>
<dbReference type="Proteomes" id="UP001530293">
    <property type="component" value="Unassembled WGS sequence"/>
</dbReference>
<evidence type="ECO:0008006" key="4">
    <source>
        <dbReference type="Google" id="ProtNLM"/>
    </source>
</evidence>
<gene>
    <name evidence="2" type="ORF">ACHAWU_003088</name>
</gene>
<feature type="region of interest" description="Disordered" evidence="1">
    <location>
        <begin position="456"/>
        <end position="490"/>
    </location>
</feature>
<accession>A0ABD3MTJ0</accession>
<feature type="compositionally biased region" description="Low complexity" evidence="1">
    <location>
        <begin position="413"/>
        <end position="429"/>
    </location>
</feature>
<protein>
    <recommendedName>
        <fullName evidence="4">DNA replication checkpoint mediator MRC1 domain-containing protein</fullName>
    </recommendedName>
</protein>
<feature type="compositionally biased region" description="Low complexity" evidence="1">
    <location>
        <begin position="91"/>
        <end position="101"/>
    </location>
</feature>
<feature type="compositionally biased region" description="Basic and acidic residues" evidence="1">
    <location>
        <begin position="1"/>
        <end position="20"/>
    </location>
</feature>
<evidence type="ECO:0000313" key="2">
    <source>
        <dbReference type="EMBL" id="KAL3765547.1"/>
    </source>
</evidence>
<feature type="compositionally biased region" description="Basic and acidic residues" evidence="1">
    <location>
        <begin position="471"/>
        <end position="482"/>
    </location>
</feature>
<organism evidence="2 3">
    <name type="scientific">Discostella pseudostelligera</name>
    <dbReference type="NCBI Taxonomy" id="259834"/>
    <lineage>
        <taxon>Eukaryota</taxon>
        <taxon>Sar</taxon>
        <taxon>Stramenopiles</taxon>
        <taxon>Ochrophyta</taxon>
        <taxon>Bacillariophyta</taxon>
        <taxon>Coscinodiscophyceae</taxon>
        <taxon>Thalassiosirophycidae</taxon>
        <taxon>Stephanodiscales</taxon>
        <taxon>Stephanodiscaceae</taxon>
        <taxon>Discostella</taxon>
    </lineage>
</organism>
<comment type="caution">
    <text evidence="2">The sequence shown here is derived from an EMBL/GenBank/DDBJ whole genome shotgun (WGS) entry which is preliminary data.</text>
</comment>
<reference evidence="2 3" key="1">
    <citation type="submission" date="2024-10" db="EMBL/GenBank/DDBJ databases">
        <title>Updated reference genomes for cyclostephanoid diatoms.</title>
        <authorList>
            <person name="Roberts W.R."/>
            <person name="Alverson A.J."/>
        </authorList>
    </citation>
    <scope>NUCLEOTIDE SEQUENCE [LARGE SCALE GENOMIC DNA]</scope>
    <source>
        <strain evidence="2 3">AJA232-27</strain>
    </source>
</reference>
<feature type="region of interest" description="Disordered" evidence="1">
    <location>
        <begin position="372"/>
        <end position="440"/>
    </location>
</feature>
<feature type="compositionally biased region" description="Basic and acidic residues" evidence="1">
    <location>
        <begin position="395"/>
        <end position="406"/>
    </location>
</feature>
<feature type="region of interest" description="Disordered" evidence="1">
    <location>
        <begin position="1"/>
        <end position="305"/>
    </location>
</feature>
<dbReference type="AlphaFoldDB" id="A0ABD3MTJ0"/>
<sequence length="490" mass="52655">MSSRRDKQAELRRRMAEARSKLSLLAEPEQSDREREGTSTSMSTPLVVEEAAIATYSSERGETRPFLPPPRGGILRKPKYSNISSFTDDSAPTPTATATCALQSTTTESKGDHRDVGETNNSLGALMADYGDSSSDDDDYNNSSEDAGGIVDDYALSSSSDGYASRETQINPPASASASSFGDNDTETTTPQVAKVSVSINDVEASSKIHSAKNYADATPPIQREPEQSSEISDEVWDEFNALLEEDDNEPSNDAITNEGNTSSMSEGAIAVTDLELPPPATTTSTEKVKKKRKRESKRDMYDNEAAINFEQASYEARLARLMLLKSKKSQQRNNNVVASAANTGDYGTENALLLTTANEFYDPGLAFREEEVDQNSEGGEEDYDGDGGDGSKSLIEKLKERKSVSEFEGSISAMKTTTTGASAGASDSQALKASISPPHTSLAKILRARRVEARKLSTRGGGGGVGGIGGKREPETNLLHEDEVDGQWF</sequence>
<feature type="compositionally biased region" description="Polar residues" evidence="1">
    <location>
        <begin position="156"/>
        <end position="192"/>
    </location>
</feature>
<feature type="compositionally biased region" description="Polar residues" evidence="1">
    <location>
        <begin position="252"/>
        <end position="266"/>
    </location>
</feature>
<evidence type="ECO:0000313" key="3">
    <source>
        <dbReference type="Proteomes" id="UP001530293"/>
    </source>
</evidence>